<reference evidence="2 3" key="1">
    <citation type="submission" date="2018-06" db="EMBL/GenBank/DDBJ databases">
        <title>WGS assembly of Brassica rapa FPsc.</title>
        <authorList>
            <person name="Bowman J."/>
            <person name="Kohchi T."/>
            <person name="Yamato K."/>
            <person name="Jenkins J."/>
            <person name="Shu S."/>
            <person name="Ishizaki K."/>
            <person name="Yamaoka S."/>
            <person name="Nishihama R."/>
            <person name="Nakamura Y."/>
            <person name="Berger F."/>
            <person name="Adam C."/>
            <person name="Aki S."/>
            <person name="Althoff F."/>
            <person name="Araki T."/>
            <person name="Arteaga-Vazquez M."/>
            <person name="Balasubrmanian S."/>
            <person name="Bauer D."/>
            <person name="Boehm C."/>
            <person name="Briginshaw L."/>
            <person name="Caballero-Perez J."/>
            <person name="Catarino B."/>
            <person name="Chen F."/>
            <person name="Chiyoda S."/>
            <person name="Chovatia M."/>
            <person name="Davies K."/>
            <person name="Delmans M."/>
            <person name="Demura T."/>
            <person name="Dierschke T."/>
            <person name="Dolan L."/>
            <person name="Dorantes-Acosta A."/>
            <person name="Eklund D."/>
            <person name="Florent S."/>
            <person name="Flores-Sandoval E."/>
            <person name="Fujiyama A."/>
            <person name="Fukuzawa H."/>
            <person name="Galik B."/>
            <person name="Grimanelli D."/>
            <person name="Grimwood J."/>
            <person name="Grossniklaus U."/>
            <person name="Hamada T."/>
            <person name="Haseloff J."/>
            <person name="Hetherington A."/>
            <person name="Higo A."/>
            <person name="Hirakawa Y."/>
            <person name="Hundley H."/>
            <person name="Ikeda Y."/>
            <person name="Inoue K."/>
            <person name="Inoue S."/>
            <person name="Ishida S."/>
            <person name="Jia Q."/>
            <person name="Kakita M."/>
            <person name="Kanazawa T."/>
            <person name="Kawai Y."/>
            <person name="Kawashima T."/>
            <person name="Kennedy M."/>
            <person name="Kinose K."/>
            <person name="Kinoshita T."/>
            <person name="Kohara Y."/>
            <person name="Koide E."/>
            <person name="Komatsu K."/>
            <person name="Kopischke S."/>
            <person name="Kubo M."/>
            <person name="Kyozuka J."/>
            <person name="Lagercrantz U."/>
            <person name="Lin S."/>
            <person name="Lindquist E."/>
            <person name="Lipzen A."/>
            <person name="Lu C."/>
            <person name="Luna E."/>
            <person name="Martienssen R."/>
            <person name="Minamino N."/>
            <person name="Mizutani M."/>
            <person name="Mizutani M."/>
            <person name="Mochizuki N."/>
            <person name="Monte I."/>
            <person name="Mosher R."/>
            <person name="Nagasaki H."/>
            <person name="Nakagami H."/>
            <person name="Naramoto S."/>
            <person name="Nishitani K."/>
            <person name="Ohtani M."/>
            <person name="Okamoto T."/>
            <person name="Okumura M."/>
            <person name="Phillips J."/>
            <person name="Pollak B."/>
            <person name="Reinders A."/>
            <person name="Roevekamp M."/>
            <person name="Sano R."/>
            <person name="Sawa S."/>
            <person name="Schmid M."/>
            <person name="Shirakawa M."/>
            <person name="Solano R."/>
            <person name="Spunde A."/>
            <person name="Suetsugu N."/>
            <person name="Sugano S."/>
            <person name="Sugiyama A."/>
            <person name="Sun R."/>
            <person name="Suzuki Y."/>
            <person name="Takenaka M."/>
            <person name="Takezawa D."/>
            <person name="Tomogane H."/>
            <person name="Tsuzuki M."/>
            <person name="Ueda T."/>
            <person name="Umeda M."/>
            <person name="Ward J."/>
            <person name="Watanabe Y."/>
            <person name="Yazaki K."/>
            <person name="Yokoyama R."/>
            <person name="Yoshitake Y."/>
            <person name="Yotsui I."/>
            <person name="Zachgo S."/>
            <person name="Schmutz J."/>
        </authorList>
    </citation>
    <scope>NUCLEOTIDE SEQUENCE [LARGE SCALE GENOMIC DNA]</scope>
    <source>
        <strain evidence="3">cv. B-3</strain>
    </source>
</reference>
<accession>A0A397XY49</accession>
<sequence>MNSEPPERKITTSPPPSFSSIPNEIIVSCLAVLSKSYYPQLSLVSKTFDSVILSSEILLARLHYKTQENFLHVCLQWPGRSLPSWFTLWIKPEQTLTNELDQEDTKCSGTTMLVPIPCSYSPCVPTSYIGMAGSKYYDLIQYSISPVPSPLLVCDKGSAFTLREAPRMKLPRKNPVACILDGKIYVMGGCNADESTNWAEVFDPNTQTWESLPDPGPRLRSSLIKIIYPNEGKVYVSNSEKKRYFYDPKEMRWGVAAMTRKVERMCIIAGVLYAYGDENCFLWFDTKNEEWRVVKGLEVLCRNCCASALSVANYGGKMLVLWDKKQPYKWYNTNIWCSVIALERRNGDDDVWGIVEWASVVLTVPSAYVFLRCRVETE</sequence>
<dbReference type="SUPFAM" id="SSF117281">
    <property type="entry name" value="Kelch motif"/>
    <property type="match status" value="1"/>
</dbReference>
<dbReference type="SMART" id="SM00612">
    <property type="entry name" value="Kelch"/>
    <property type="match status" value="1"/>
</dbReference>
<organism evidence="2 3">
    <name type="scientific">Brassica campestris</name>
    <name type="common">Field mustard</name>
    <dbReference type="NCBI Taxonomy" id="3711"/>
    <lineage>
        <taxon>Eukaryota</taxon>
        <taxon>Viridiplantae</taxon>
        <taxon>Streptophyta</taxon>
        <taxon>Embryophyta</taxon>
        <taxon>Tracheophyta</taxon>
        <taxon>Spermatophyta</taxon>
        <taxon>Magnoliopsida</taxon>
        <taxon>eudicotyledons</taxon>
        <taxon>Gunneridae</taxon>
        <taxon>Pentapetalae</taxon>
        <taxon>rosids</taxon>
        <taxon>malvids</taxon>
        <taxon>Brassicales</taxon>
        <taxon>Brassicaceae</taxon>
        <taxon>Brassiceae</taxon>
        <taxon>Brassica</taxon>
    </lineage>
</organism>
<evidence type="ECO:0000259" key="1">
    <source>
        <dbReference type="Pfam" id="PF25210"/>
    </source>
</evidence>
<dbReference type="Proteomes" id="UP000264353">
    <property type="component" value="Chromosome A9"/>
</dbReference>
<evidence type="ECO:0000313" key="2">
    <source>
        <dbReference type="EMBL" id="RID46245.1"/>
    </source>
</evidence>
<proteinExistence type="predicted"/>
<dbReference type="PANTHER" id="PTHR24414:SF173">
    <property type="entry name" value="F-BOX ASSOCIATED DOMAIN-CONTAINING PROTEIN"/>
    <property type="match status" value="1"/>
</dbReference>
<dbReference type="InterPro" id="IPR006652">
    <property type="entry name" value="Kelch_1"/>
</dbReference>
<dbReference type="EMBL" id="CM010636">
    <property type="protein sequence ID" value="RID46245.1"/>
    <property type="molecule type" value="Genomic_DNA"/>
</dbReference>
<dbReference type="InterPro" id="IPR050354">
    <property type="entry name" value="F-box/kelch-repeat_ARATH"/>
</dbReference>
<dbReference type="AlphaFoldDB" id="A0A397XY49"/>
<evidence type="ECO:0000313" key="3">
    <source>
        <dbReference type="Proteomes" id="UP000264353"/>
    </source>
</evidence>
<dbReference type="Pfam" id="PF25210">
    <property type="entry name" value="Kelch_FKB95"/>
    <property type="match status" value="1"/>
</dbReference>
<name>A0A397XY49_BRACM</name>
<dbReference type="InterPro" id="IPR057499">
    <property type="entry name" value="Kelch_FKB95"/>
</dbReference>
<dbReference type="Gene3D" id="2.120.10.80">
    <property type="entry name" value="Kelch-type beta propeller"/>
    <property type="match status" value="1"/>
</dbReference>
<feature type="domain" description="FKB95-like N-terminal Kelch" evidence="1">
    <location>
        <begin position="85"/>
        <end position="362"/>
    </location>
</feature>
<dbReference type="PANTHER" id="PTHR24414">
    <property type="entry name" value="F-BOX/KELCH-REPEAT PROTEIN SKIP4"/>
    <property type="match status" value="1"/>
</dbReference>
<protein>
    <recommendedName>
        <fullName evidence="1">FKB95-like N-terminal Kelch domain-containing protein</fullName>
    </recommendedName>
</protein>
<dbReference type="InterPro" id="IPR015915">
    <property type="entry name" value="Kelch-typ_b-propeller"/>
</dbReference>
<gene>
    <name evidence="2" type="ORF">BRARA_I02925</name>
</gene>